<dbReference type="FunFam" id="1.10.418.10:FF:000050">
    <property type="entry name" value="nesprin-2 isoform X2"/>
    <property type="match status" value="1"/>
</dbReference>
<evidence type="ECO:0000256" key="4">
    <source>
        <dbReference type="ARBA" id="ARBA00023136"/>
    </source>
</evidence>
<keyword evidence="3" id="KW-0677">Repeat</keyword>
<dbReference type="InterPro" id="IPR036872">
    <property type="entry name" value="CH_dom_sf"/>
</dbReference>
<feature type="domain" description="Calponin-homology (CH)" evidence="8">
    <location>
        <begin position="8"/>
        <end position="113"/>
    </location>
</feature>
<dbReference type="InterPro" id="IPR001589">
    <property type="entry name" value="Actinin_actin-bd_CS"/>
</dbReference>
<proteinExistence type="predicted"/>
<evidence type="ECO:0000256" key="5">
    <source>
        <dbReference type="ARBA" id="ARBA00023203"/>
    </source>
</evidence>
<feature type="region of interest" description="Disordered" evidence="7">
    <location>
        <begin position="1160"/>
        <end position="1198"/>
    </location>
</feature>
<dbReference type="Gene3D" id="1.10.418.10">
    <property type="entry name" value="Calponin-like domain"/>
    <property type="match status" value="2"/>
</dbReference>
<accession>A0A7J7F442</accession>
<dbReference type="PANTHER" id="PTHR14514">
    <property type="entry name" value="PKA ANCHORING PROTEIN"/>
    <property type="match status" value="1"/>
</dbReference>
<feature type="coiled-coil region" evidence="6">
    <location>
        <begin position="1064"/>
        <end position="1157"/>
    </location>
</feature>
<name>A0A7J7F442_DICBM</name>
<comment type="subcellular location">
    <subcellularLocation>
        <location evidence="1">Endomembrane system</location>
    </subcellularLocation>
</comment>
<dbReference type="Pfam" id="PF00307">
    <property type="entry name" value="CH"/>
    <property type="match status" value="2"/>
</dbReference>
<gene>
    <name evidence="9" type="ORF">HPG69_013154</name>
</gene>
<keyword evidence="10" id="KW-1185">Reference proteome</keyword>
<dbReference type="Proteomes" id="UP000551758">
    <property type="component" value="Unassembled WGS sequence"/>
</dbReference>
<dbReference type="InterPro" id="IPR001715">
    <property type="entry name" value="CH_dom"/>
</dbReference>
<keyword evidence="4" id="KW-0472">Membrane</keyword>
<keyword evidence="2" id="KW-0597">Phosphoprotein</keyword>
<dbReference type="FunFam" id="1.10.418.10:FF:000053">
    <property type="entry name" value="nesprin-2 isoform X3"/>
    <property type="match status" value="1"/>
</dbReference>
<evidence type="ECO:0000256" key="3">
    <source>
        <dbReference type="ARBA" id="ARBA00022737"/>
    </source>
</evidence>
<evidence type="ECO:0000313" key="9">
    <source>
        <dbReference type="EMBL" id="KAF5922809.1"/>
    </source>
</evidence>
<evidence type="ECO:0000256" key="1">
    <source>
        <dbReference type="ARBA" id="ARBA00004308"/>
    </source>
</evidence>
<dbReference type="EMBL" id="JACDTQ010001386">
    <property type="protein sequence ID" value="KAF5922809.1"/>
    <property type="molecule type" value="Genomic_DNA"/>
</dbReference>
<evidence type="ECO:0000256" key="7">
    <source>
        <dbReference type="SAM" id="MobiDB-lite"/>
    </source>
</evidence>
<feature type="domain" description="Calponin-homology (CH)" evidence="8">
    <location>
        <begin position="158"/>
        <end position="284"/>
    </location>
</feature>
<dbReference type="GO" id="GO:0003779">
    <property type="term" value="F:actin binding"/>
    <property type="evidence" value="ECO:0007669"/>
    <property type="project" value="UniProtKB-KW"/>
</dbReference>
<dbReference type="Pfam" id="PF25034">
    <property type="entry name" value="Spectrin_SYNE1"/>
    <property type="match status" value="1"/>
</dbReference>
<evidence type="ECO:0000313" key="10">
    <source>
        <dbReference type="Proteomes" id="UP000551758"/>
    </source>
</evidence>
<feature type="coiled-coil region" evidence="6">
    <location>
        <begin position="1335"/>
        <end position="1363"/>
    </location>
</feature>
<comment type="caution">
    <text evidence="9">The sequence shown here is derived from an EMBL/GenBank/DDBJ whole genome shotgun (WGS) entry which is preliminary data.</text>
</comment>
<dbReference type="PROSITE" id="PS50021">
    <property type="entry name" value="CH"/>
    <property type="match status" value="2"/>
</dbReference>
<evidence type="ECO:0000259" key="8">
    <source>
        <dbReference type="PROSITE" id="PS50021"/>
    </source>
</evidence>
<dbReference type="PROSITE" id="PS00020">
    <property type="entry name" value="ACTININ_2"/>
    <property type="match status" value="1"/>
</dbReference>
<protein>
    <recommendedName>
        <fullName evidence="8">Calponin-homology (CH) domain-containing protein</fullName>
    </recommendedName>
</protein>
<keyword evidence="6" id="KW-0175">Coiled coil</keyword>
<organism evidence="9 10">
    <name type="scientific">Diceros bicornis minor</name>
    <name type="common">South-central black rhinoceros</name>
    <dbReference type="NCBI Taxonomy" id="77932"/>
    <lineage>
        <taxon>Eukaryota</taxon>
        <taxon>Metazoa</taxon>
        <taxon>Chordata</taxon>
        <taxon>Craniata</taxon>
        <taxon>Vertebrata</taxon>
        <taxon>Euteleostomi</taxon>
        <taxon>Mammalia</taxon>
        <taxon>Eutheria</taxon>
        <taxon>Laurasiatheria</taxon>
        <taxon>Perissodactyla</taxon>
        <taxon>Rhinocerotidae</taxon>
        <taxon>Diceros</taxon>
    </lineage>
</organism>
<keyword evidence="5" id="KW-0009">Actin-binding</keyword>
<sequence length="2994" mass="344847">MSPAEQEDTQKKTFTCWINSQLAKHTPPSVISDLFTDVKKGHVLLDLLEVLSGQQLPRDKGSNTFQCRINIEHALTFLKNRSIKLINIHVTDIIDGNPSIILGLIWTIILHFHIEELAQTLSCNYNQPSPDSVSVVDSSPTSSPPAKKCSKAKERWQMSAKKALLLWAQEQCAMPEGGIITFEGRKAQSPYVSGRYESVSVTDFKSSWRNGVAFLAIIHALRPDLIDMKSVKHRSNKDNLKEAFRIAERELKIPKLLEPEDVDVVNPDEKSIMTYVAQFLQYSKNAPEAGDKAQSITQNIVDGNFIKITELKINTYSASVKINECCEFSVMLTSKIPLWHNESSGKMKDAVVWLTLQEKKLQKVLKDSENETFFKKYESLLSFLELFNEEKNLFLDVLSMKRHLDELNEDQLQLKEAWDGLNYQNQCSSRCPASSGRAHCVLSPFLSTALKLSPGKGRSSVFQVLDTMEGEEEDSRLNDINVWKTQLNDGLPSPLHQIEAWLQEVEELVDEDLPAFQDYSEAMALMQEKITLFKSLMDKFDCHLNTLLAFENRDEKHLPLVPPNKLEEMKRRINKISGNKFVPLLEFHYYKCSVLGLLDEVKSKMDVWNSKYGSKDSVELLLEDWHKFIEEKEFLAQLETSFQKCEEIHKNLAGEYQNISEQYTMVESNLCMYRKNIYNVKSTLQQVLASWATYAEKLRLLKACFEETKKEQITEVPFETLSQWNLEHITLNEVGNFLIQVSNDEVGSSISKELRRLNKRWRKFITKTQLEMNLPLIKKQDQPILDNSGNIQLSKEEKPTVDFSTDMSLELPENHNQNIKAEEEREKENEEVTGQLKVAEEVEKLIGQVEVWEAETTSVLDLLRHQDDVDTSMEESLQAVDLLKSNEARHLIAKGSMYEELVSRTEDTLQMDVQNISSQESLQHVLTAGLQAKIQEAKEKVQINLVKLGAVLKDSANVSPDLDVRLKMEEAQKELESYITRAEQLLGQSESRSGLISKYKEALIIFNTKSLAKYLKAVEELKNNVTEDVKLSLEVKSRDVCAKWESLHHEMSLYIQQLKIDIEKGKLSDSISKLEKQINKEKKLIRRGRTKGLIKEHEACFSEEGSLYQLDHHMDVLRELCEELTSQKSQQELRRVLKDYEQKIERLRKSASEIHMTLQPTLGGTSKNKGIMNTSENGGRNTHSEVPSAKSDNQPSTEKVLNVDNVSGHLLYITDQTTSQKAMESIKNFSLESELKPAQEESIMEKCGKDHSASVNSLLERYETHRETLELHLQNNKFRITSDFSSDKDRSSTCLQEKLTDLWVLKNETDACWKEFEIISLKVEELESDIKKPSIVKARDRLKEKERELQMNLNTRMESLETALQIVVPVEKESLLLCGSDLLLREMAIQEFLLSDADGIYQNLGNIQDSMAKQIEICNNLEQSCNSPLKELHPLDLHAAQNIILKHRTQLEEMNHKVQRSKDALKTLEDFLASLRTVEIPSELVTNLPASDTQVEPENTLTVESKEEEIHLMKDKARHLDKRLKMLDISFKDAERGEDTSCEKLLDAVSKNLFETHGYGRQEELTEEDKLLETCIFKNNELLKNIQDVHNQVSKIGLKDPTVPAVKQRLDKDLDEYEEEKKHLQEMANSLPQFKDGREKALNQQCQDTALFLDQCERVLELLKQYQNFKSILTTLIQKEENVISLQASYMGKENLKKRIAESRKVFSINMTGTQNPNKFSGKKWVRVCSVHKAFILSRSKSESWNLITLCSSDIDAMTWVHEKIGYGAKFPLSLMKERNAQIEIVKEEFSEHLEVVDKINQICKNLQFQLNKMRTFEEPPFEKEANIIVDRWLDINEKTEDYYENLGRALALWDKLFNLKNVIDEWTEKVLQEMELHQLTEEEREKLKDELQVHEQNSSEFSKRVAKIQFLLQSSEIPLELQVMESSILNNIEQVKMRLTGESNCCALSGSTAELREDLDQAKTQIGMTESLLKALSPSDSLEIFTKLEEIQQQILQQKHSMILLENQIGCLTPELSELKKQYESVSDLFNTKKSVLQDHFSKLLNDQCKNFNDWFSNIKMNLKECFESSETKKSMEQKLQKLSDFLTLEGRGSKIQQVETVLNHVKKHLPKAHIKELNSWIVSQETELEKMESICQVQAKELDGYLQQLLRLQDDHRNLSKWLTNQDEKWKEMEESGEKTELFCQTLARKREQFESMAQLNNSLKEYGLTEEEEIIMESTHLIDRYQTLRRLCETDEDDKLLPAEDQSFKDLAHDVICWITGIKESLMVLNSSEGKMTLEERIQKIKEIILLKPEGDAKIQSIMSQAESSKAPLVPQTLTDIKNQWDNTLRLANTYLSHQEKLLLEGEKYLQSKEDLRLMLTELKKKQEVGFALQHGLQEKKAQLKIYKKFLQKAQDLTSLLKELKSQGNYLLECTKNPSFSEEPWLEIKHLHESLLQQLQDSVQKLEGHVQEHHSYQVCVIDLNSALDNISEEFVGFSDEPVDQKALEEKLQKLQELEDRLSLQDGMLEKIVALAKSIKQNTSSVGQKIIKDDIKSLKCKQKDLENRLESAKQETENCLHSILKSKCSTEKKEKLSSAVREKQVTSAVQESTQNSAAVEKLEEDGEINKNSAVEMVLSKQLSLDVQESMKNTEDEQKVNELQNQPLELDVMLRNEQLKEIEKLYTQLEAKKAAIEPLEQTEDLNETEISASVLPSTSFSVHHLDHLLQALITLKKNKESQCCLLKDFQEHLTAVESLMKALLTEKDSLKVGSLDSATYLDKIKKFLTSIEKEKCSLSKMKIEWENLSNCLTDMDKKMLESQIKQLEHGWEQVEQLIQKKYTQQVVEHDEFTFLMSKIQDLEISLQQQQQQCLQLRLNSPEQEGNLSLIDLATELQTIKHRFSVLKGRAELQMKRIWGEKEKKILEDAINNLQQHLEALEPLNIEVENQIKKCDVRTKVKQTVLWVKNLLGELIPTIPLLPDDILLQIRKCKVMHDGILDKQQAVESLVEEF</sequence>
<dbReference type="PANTHER" id="PTHR14514:SF4">
    <property type="entry name" value="NESPRIN-2"/>
    <property type="match status" value="1"/>
</dbReference>
<feature type="coiled-coil region" evidence="6">
    <location>
        <begin position="2833"/>
        <end position="2860"/>
    </location>
</feature>
<dbReference type="SUPFAM" id="SSF46966">
    <property type="entry name" value="Spectrin repeat"/>
    <property type="match status" value="3"/>
</dbReference>
<dbReference type="SMART" id="SM00033">
    <property type="entry name" value="CH"/>
    <property type="match status" value="2"/>
</dbReference>
<feature type="coiled-coil region" evidence="6">
    <location>
        <begin position="1871"/>
        <end position="1905"/>
    </location>
</feature>
<dbReference type="PROSITE" id="PS00019">
    <property type="entry name" value="ACTININ_1"/>
    <property type="match status" value="1"/>
</dbReference>
<feature type="coiled-coil region" evidence="6">
    <location>
        <begin position="2487"/>
        <end position="2564"/>
    </location>
</feature>
<feature type="region of interest" description="Disordered" evidence="7">
    <location>
        <begin position="133"/>
        <end position="152"/>
    </location>
</feature>
<dbReference type="SUPFAM" id="SSF47576">
    <property type="entry name" value="Calponin-homology domain, CH-domain"/>
    <property type="match status" value="1"/>
</dbReference>
<dbReference type="InterPro" id="IPR057057">
    <property type="entry name" value="Spectrin_SYNE1"/>
</dbReference>
<dbReference type="CDD" id="cd21242">
    <property type="entry name" value="CH_SYNE2_rpt1"/>
    <property type="match status" value="1"/>
</dbReference>
<evidence type="ECO:0000256" key="6">
    <source>
        <dbReference type="SAM" id="Coils"/>
    </source>
</evidence>
<reference evidence="9 10" key="1">
    <citation type="journal article" date="2020" name="Mol. Biol. Evol.">
        <title>Interspecific Gene Flow and the Evolution of Specialization in Black and White Rhinoceros.</title>
        <authorList>
            <person name="Moodley Y."/>
            <person name="Westbury M.V."/>
            <person name="Russo I.M."/>
            <person name="Gopalakrishnan S."/>
            <person name="Rakotoarivelo A."/>
            <person name="Olsen R.A."/>
            <person name="Prost S."/>
            <person name="Tunstall T."/>
            <person name="Ryder O.A."/>
            <person name="Dalen L."/>
            <person name="Bruford M.W."/>
        </authorList>
    </citation>
    <scope>NUCLEOTIDE SEQUENCE [LARGE SCALE GENOMIC DNA]</scope>
    <source>
        <strain evidence="9">SBR-YM</strain>
        <tissue evidence="9">Skin</tissue>
    </source>
</reference>
<feature type="compositionally biased region" description="Low complexity" evidence="7">
    <location>
        <begin position="133"/>
        <end position="147"/>
    </location>
</feature>
<evidence type="ECO:0000256" key="2">
    <source>
        <dbReference type="ARBA" id="ARBA00022553"/>
    </source>
</evidence>
<dbReference type="Gene3D" id="1.20.58.60">
    <property type="match status" value="1"/>
</dbReference>